<dbReference type="AlphaFoldDB" id="A0A8J2JJW2"/>
<accession>A0A8J2JJW2</accession>
<reference evidence="1" key="1">
    <citation type="submission" date="2021-06" db="EMBL/GenBank/DDBJ databases">
        <authorList>
            <person name="Hodson N. C."/>
            <person name="Mongue J. A."/>
            <person name="Jaron S. K."/>
        </authorList>
    </citation>
    <scope>NUCLEOTIDE SEQUENCE</scope>
</reference>
<name>A0A8J2JJW2_9HEXA</name>
<sequence length="332" mass="38482">MGRGRYKKYLEIPTLQVVRVPRQTKFNRKRRKCAVMEENQMPITPVGINQIVEVDVAPDYEAIKILMESEYSVSSSDELNEELVSNIYRNDDESAPDLLEENHNFANEMGTSCINANLTVQEGCFLVFAFILKHRLSNTAVQDLLDLLRFFVPGTDFPSSKYLLQKRLHIDYEVKQYIYYCSKCNTLLQEDSRLCSSCDFQNLDSGNCFVLFDLKTIFEDILKQKDVASNVWKNMQARAEKASEESTYFENIYDGKMYKRLTLGEHDLTATMNCDGVPCFKSSKMSIYPFLVSINELTYPLRRKHTLTAALWFGSEKPIFRTFCHTLFPSRH</sequence>
<protein>
    <submittedName>
        <fullName evidence="1">Uncharacterized protein</fullName>
    </submittedName>
</protein>
<proteinExistence type="predicted"/>
<gene>
    <name evidence="1" type="ORF">AFUS01_LOCUS7961</name>
</gene>
<evidence type="ECO:0000313" key="2">
    <source>
        <dbReference type="Proteomes" id="UP000708208"/>
    </source>
</evidence>
<dbReference type="Proteomes" id="UP000708208">
    <property type="component" value="Unassembled WGS sequence"/>
</dbReference>
<evidence type="ECO:0000313" key="1">
    <source>
        <dbReference type="EMBL" id="CAG7718580.1"/>
    </source>
</evidence>
<keyword evidence="2" id="KW-1185">Reference proteome</keyword>
<comment type="caution">
    <text evidence="1">The sequence shown here is derived from an EMBL/GenBank/DDBJ whole genome shotgun (WGS) entry which is preliminary data.</text>
</comment>
<organism evidence="1 2">
    <name type="scientific">Allacma fusca</name>
    <dbReference type="NCBI Taxonomy" id="39272"/>
    <lineage>
        <taxon>Eukaryota</taxon>
        <taxon>Metazoa</taxon>
        <taxon>Ecdysozoa</taxon>
        <taxon>Arthropoda</taxon>
        <taxon>Hexapoda</taxon>
        <taxon>Collembola</taxon>
        <taxon>Symphypleona</taxon>
        <taxon>Sminthuridae</taxon>
        <taxon>Allacma</taxon>
    </lineage>
</organism>
<dbReference type="OrthoDB" id="6776248at2759"/>
<dbReference type="EMBL" id="CAJVCH010054518">
    <property type="protein sequence ID" value="CAG7718580.1"/>
    <property type="molecule type" value="Genomic_DNA"/>
</dbReference>